<dbReference type="Proteomes" id="UP001596270">
    <property type="component" value="Unassembled WGS sequence"/>
</dbReference>
<accession>A0ABW1TVG8</accession>
<keyword evidence="6 8" id="KW-1133">Transmembrane helix</keyword>
<protein>
    <submittedName>
        <fullName evidence="9">AzlC family ABC transporter permease</fullName>
    </submittedName>
</protein>
<comment type="subcellular location">
    <subcellularLocation>
        <location evidence="1">Cell membrane</location>
        <topology evidence="1">Multi-pass membrane protein</topology>
    </subcellularLocation>
</comment>
<keyword evidence="10" id="KW-1185">Reference proteome</keyword>
<sequence length="252" mass="26699">MFLRPAHFRHPQFRAGIRDMLPVTPGFAAWGLMTGVAMVNSGMSVLEAVLMTVVVYAGSAQLAAIPLIMAGAPMWVILAAAFCVNLRFVVFSAHLRAYMMHLPRWERLLTGFLTTDLSYVLFVQRFPEPSEDPAQRLAQQAYLAGNCGLGWANWVLSGLAGVALANFIPSSWGLGFAGVLALLGISCSLITSRLRVLAAVAAGAVAVAAFAMPLKLNILLAIAAAVAMCLLLENRGLSRPATARAGESGDGE</sequence>
<keyword evidence="7 8" id="KW-0472">Membrane</keyword>
<dbReference type="PANTHER" id="PTHR34979:SF1">
    <property type="entry name" value="INNER MEMBRANE PROTEIN YGAZ"/>
    <property type="match status" value="1"/>
</dbReference>
<dbReference type="InterPro" id="IPR011606">
    <property type="entry name" value="Brnchd-chn_aa_trnsp_permease"/>
</dbReference>
<evidence type="ECO:0000256" key="6">
    <source>
        <dbReference type="ARBA" id="ARBA00022989"/>
    </source>
</evidence>
<keyword evidence="3" id="KW-0813">Transport</keyword>
<evidence type="ECO:0000313" key="10">
    <source>
        <dbReference type="Proteomes" id="UP001596270"/>
    </source>
</evidence>
<name>A0ABW1TVG8_9BURK</name>
<evidence type="ECO:0000256" key="7">
    <source>
        <dbReference type="ARBA" id="ARBA00023136"/>
    </source>
</evidence>
<evidence type="ECO:0000256" key="5">
    <source>
        <dbReference type="ARBA" id="ARBA00022692"/>
    </source>
</evidence>
<feature type="transmembrane region" description="Helical" evidence="8">
    <location>
        <begin position="48"/>
        <end position="69"/>
    </location>
</feature>
<feature type="transmembrane region" description="Helical" evidence="8">
    <location>
        <begin position="159"/>
        <end position="182"/>
    </location>
</feature>
<dbReference type="RefSeq" id="WP_371437177.1">
    <property type="nucleotide sequence ID" value="NZ_JBHSRS010000018.1"/>
</dbReference>
<keyword evidence="4" id="KW-1003">Cell membrane</keyword>
<keyword evidence="5 8" id="KW-0812">Transmembrane</keyword>
<evidence type="ECO:0000256" key="2">
    <source>
        <dbReference type="ARBA" id="ARBA00010735"/>
    </source>
</evidence>
<proteinExistence type="inferred from homology"/>
<feature type="transmembrane region" description="Helical" evidence="8">
    <location>
        <begin position="218"/>
        <end position="234"/>
    </location>
</feature>
<evidence type="ECO:0000256" key="1">
    <source>
        <dbReference type="ARBA" id="ARBA00004651"/>
    </source>
</evidence>
<feature type="transmembrane region" description="Helical" evidence="8">
    <location>
        <begin position="75"/>
        <end position="95"/>
    </location>
</feature>
<dbReference type="PANTHER" id="PTHR34979">
    <property type="entry name" value="INNER MEMBRANE PROTEIN YGAZ"/>
    <property type="match status" value="1"/>
</dbReference>
<feature type="transmembrane region" description="Helical" evidence="8">
    <location>
        <begin position="20"/>
        <end position="39"/>
    </location>
</feature>
<evidence type="ECO:0000256" key="4">
    <source>
        <dbReference type="ARBA" id="ARBA00022475"/>
    </source>
</evidence>
<comment type="caution">
    <text evidence="9">The sequence shown here is derived from an EMBL/GenBank/DDBJ whole genome shotgun (WGS) entry which is preliminary data.</text>
</comment>
<evidence type="ECO:0000313" key="9">
    <source>
        <dbReference type="EMBL" id="MFC6281559.1"/>
    </source>
</evidence>
<reference evidence="10" key="1">
    <citation type="journal article" date="2019" name="Int. J. Syst. Evol. Microbiol.">
        <title>The Global Catalogue of Microorganisms (GCM) 10K type strain sequencing project: providing services to taxonomists for standard genome sequencing and annotation.</title>
        <authorList>
            <consortium name="The Broad Institute Genomics Platform"/>
            <consortium name="The Broad Institute Genome Sequencing Center for Infectious Disease"/>
            <person name="Wu L."/>
            <person name="Ma J."/>
        </authorList>
    </citation>
    <scope>NUCLEOTIDE SEQUENCE [LARGE SCALE GENOMIC DNA]</scope>
    <source>
        <strain evidence="10">CCUG 39402</strain>
    </source>
</reference>
<comment type="similarity">
    <text evidence="2">Belongs to the AzlC family.</text>
</comment>
<gene>
    <name evidence="9" type="ORF">ACFQND_09980</name>
</gene>
<dbReference type="EMBL" id="JBHSRS010000018">
    <property type="protein sequence ID" value="MFC6281559.1"/>
    <property type="molecule type" value="Genomic_DNA"/>
</dbReference>
<feature type="transmembrane region" description="Helical" evidence="8">
    <location>
        <begin position="194"/>
        <end position="212"/>
    </location>
</feature>
<dbReference type="Pfam" id="PF03591">
    <property type="entry name" value="AzlC"/>
    <property type="match status" value="1"/>
</dbReference>
<evidence type="ECO:0000256" key="8">
    <source>
        <dbReference type="SAM" id="Phobius"/>
    </source>
</evidence>
<evidence type="ECO:0000256" key="3">
    <source>
        <dbReference type="ARBA" id="ARBA00022448"/>
    </source>
</evidence>
<organism evidence="9 10">
    <name type="scientific">Polaromonas aquatica</name>
    <dbReference type="NCBI Taxonomy" id="332657"/>
    <lineage>
        <taxon>Bacteria</taxon>
        <taxon>Pseudomonadati</taxon>
        <taxon>Pseudomonadota</taxon>
        <taxon>Betaproteobacteria</taxon>
        <taxon>Burkholderiales</taxon>
        <taxon>Comamonadaceae</taxon>
        <taxon>Polaromonas</taxon>
    </lineage>
</organism>